<accession>A0A645DR13</accession>
<dbReference type="EMBL" id="VSSQ01038262">
    <property type="protein sequence ID" value="MPM91153.1"/>
    <property type="molecule type" value="Genomic_DNA"/>
</dbReference>
<proteinExistence type="predicted"/>
<protein>
    <submittedName>
        <fullName evidence="1">Uncharacterized protein</fullName>
    </submittedName>
</protein>
<dbReference type="AlphaFoldDB" id="A0A645DR13"/>
<reference evidence="1" key="1">
    <citation type="submission" date="2019-08" db="EMBL/GenBank/DDBJ databases">
        <authorList>
            <person name="Kucharzyk K."/>
            <person name="Murdoch R.W."/>
            <person name="Higgins S."/>
            <person name="Loffler F."/>
        </authorList>
    </citation>
    <scope>NUCLEOTIDE SEQUENCE</scope>
</reference>
<comment type="caution">
    <text evidence="1">The sequence shown here is derived from an EMBL/GenBank/DDBJ whole genome shotgun (WGS) entry which is preliminary data.</text>
</comment>
<organism evidence="1">
    <name type="scientific">bioreactor metagenome</name>
    <dbReference type="NCBI Taxonomy" id="1076179"/>
    <lineage>
        <taxon>unclassified sequences</taxon>
        <taxon>metagenomes</taxon>
        <taxon>ecological metagenomes</taxon>
    </lineage>
</organism>
<name>A0A645DR13_9ZZZZ</name>
<gene>
    <name evidence="1" type="ORF">SDC9_138279</name>
</gene>
<sequence length="183" mass="21463">MTWWLSLTFNHFAFFAQQFIIFCHHRQRRPVIIFVALFIAKQRAPSGFRQKTRFSDKLAFGNIQLNNALPEYRICAKLHQILTGNQVVNFRFVVIQIDARTARGRNDGVVRIHFFVVPTAISRIGIDRRLREQIRCMDANRVQYRMTSGKVLFRQITAIRTRIGNQLMGFIQLLADIQNVLRT</sequence>
<evidence type="ECO:0000313" key="1">
    <source>
        <dbReference type="EMBL" id="MPM91153.1"/>
    </source>
</evidence>